<dbReference type="AlphaFoldDB" id="A0A2U1KSK6"/>
<dbReference type="GO" id="GO:0009451">
    <property type="term" value="P:RNA modification"/>
    <property type="evidence" value="ECO:0007669"/>
    <property type="project" value="InterPro"/>
</dbReference>
<evidence type="ECO:0000313" key="2">
    <source>
        <dbReference type="EMBL" id="PWA39748.1"/>
    </source>
</evidence>
<dbReference type="NCBIfam" id="TIGR00756">
    <property type="entry name" value="PPR"/>
    <property type="match status" value="1"/>
</dbReference>
<sequence length="130" mass="14454">MAWFQGGMSSFNGRNIPEAINSSVLSACTHAGMIKEGSECFLSMTRDFNIRPEIEHYGCMVDLLCKAGLLEDTLGMIRDMRMEPNAVIWSALLGGCKLQKNLEIAEIAVSISHVNKLMIMKPDNMDITHF</sequence>
<dbReference type="OrthoDB" id="185373at2759"/>
<dbReference type="InterPro" id="IPR011990">
    <property type="entry name" value="TPR-like_helical_dom_sf"/>
</dbReference>
<organism evidence="2 3">
    <name type="scientific">Artemisia annua</name>
    <name type="common">Sweet wormwood</name>
    <dbReference type="NCBI Taxonomy" id="35608"/>
    <lineage>
        <taxon>Eukaryota</taxon>
        <taxon>Viridiplantae</taxon>
        <taxon>Streptophyta</taxon>
        <taxon>Embryophyta</taxon>
        <taxon>Tracheophyta</taxon>
        <taxon>Spermatophyta</taxon>
        <taxon>Magnoliopsida</taxon>
        <taxon>eudicotyledons</taxon>
        <taxon>Gunneridae</taxon>
        <taxon>Pentapetalae</taxon>
        <taxon>asterids</taxon>
        <taxon>campanulids</taxon>
        <taxon>Asterales</taxon>
        <taxon>Asteraceae</taxon>
        <taxon>Asteroideae</taxon>
        <taxon>Anthemideae</taxon>
        <taxon>Artemisiinae</taxon>
        <taxon>Artemisia</taxon>
    </lineage>
</organism>
<gene>
    <name evidence="2" type="ORF">CTI12_AA519500</name>
</gene>
<comment type="caution">
    <text evidence="2">The sequence shown here is derived from an EMBL/GenBank/DDBJ whole genome shotgun (WGS) entry which is preliminary data.</text>
</comment>
<accession>A0A2U1KSK6</accession>
<name>A0A2U1KSK6_ARTAN</name>
<keyword evidence="1" id="KW-0677">Repeat</keyword>
<proteinExistence type="predicted"/>
<dbReference type="EMBL" id="PKPP01014364">
    <property type="protein sequence ID" value="PWA39748.1"/>
    <property type="molecule type" value="Genomic_DNA"/>
</dbReference>
<reference evidence="2 3" key="1">
    <citation type="journal article" date="2018" name="Mol. Plant">
        <title>The genome of Artemisia annua provides insight into the evolution of Asteraceae family and artemisinin biosynthesis.</title>
        <authorList>
            <person name="Shen Q."/>
            <person name="Zhang L."/>
            <person name="Liao Z."/>
            <person name="Wang S."/>
            <person name="Yan T."/>
            <person name="Shi P."/>
            <person name="Liu M."/>
            <person name="Fu X."/>
            <person name="Pan Q."/>
            <person name="Wang Y."/>
            <person name="Lv Z."/>
            <person name="Lu X."/>
            <person name="Zhang F."/>
            <person name="Jiang W."/>
            <person name="Ma Y."/>
            <person name="Chen M."/>
            <person name="Hao X."/>
            <person name="Li L."/>
            <person name="Tang Y."/>
            <person name="Lv G."/>
            <person name="Zhou Y."/>
            <person name="Sun X."/>
            <person name="Brodelius P.E."/>
            <person name="Rose J.K.C."/>
            <person name="Tang K."/>
        </authorList>
    </citation>
    <scope>NUCLEOTIDE SEQUENCE [LARGE SCALE GENOMIC DNA]</scope>
    <source>
        <strain evidence="3">cv. Huhao1</strain>
        <tissue evidence="2">Leaf</tissue>
    </source>
</reference>
<dbReference type="PANTHER" id="PTHR47926:SF376">
    <property type="entry name" value="TETRATRICOPEPTIDE-LIKE HELICAL DOMAIN SUPERFAMILY"/>
    <property type="match status" value="1"/>
</dbReference>
<dbReference type="Proteomes" id="UP000245207">
    <property type="component" value="Unassembled WGS sequence"/>
</dbReference>
<dbReference type="STRING" id="35608.A0A2U1KSK6"/>
<dbReference type="Gene3D" id="1.25.40.10">
    <property type="entry name" value="Tetratricopeptide repeat domain"/>
    <property type="match status" value="1"/>
</dbReference>
<dbReference type="InterPro" id="IPR002885">
    <property type="entry name" value="PPR_rpt"/>
</dbReference>
<evidence type="ECO:0000313" key="3">
    <source>
        <dbReference type="Proteomes" id="UP000245207"/>
    </source>
</evidence>
<dbReference type="PANTHER" id="PTHR47926">
    <property type="entry name" value="PENTATRICOPEPTIDE REPEAT-CONTAINING PROTEIN"/>
    <property type="match status" value="1"/>
</dbReference>
<keyword evidence="3" id="KW-1185">Reference proteome</keyword>
<dbReference type="Pfam" id="PF01535">
    <property type="entry name" value="PPR"/>
    <property type="match status" value="2"/>
</dbReference>
<protein>
    <submittedName>
        <fullName evidence="2">Pentatricopeptide repeat-containing protein</fullName>
    </submittedName>
</protein>
<evidence type="ECO:0000256" key="1">
    <source>
        <dbReference type="ARBA" id="ARBA00022737"/>
    </source>
</evidence>
<dbReference type="InterPro" id="IPR046960">
    <property type="entry name" value="PPR_At4g14850-like_plant"/>
</dbReference>
<dbReference type="GO" id="GO:0003723">
    <property type="term" value="F:RNA binding"/>
    <property type="evidence" value="ECO:0007669"/>
    <property type="project" value="InterPro"/>
</dbReference>